<comment type="caution">
    <text evidence="3">The sequence shown here is derived from an EMBL/GenBank/DDBJ whole genome shotgun (WGS) entry which is preliminary data.</text>
</comment>
<evidence type="ECO:0000259" key="2">
    <source>
        <dbReference type="Pfam" id="PF00892"/>
    </source>
</evidence>
<feature type="transmembrane region" description="Helical" evidence="1">
    <location>
        <begin position="123"/>
        <end position="141"/>
    </location>
</feature>
<evidence type="ECO:0000256" key="1">
    <source>
        <dbReference type="SAM" id="Phobius"/>
    </source>
</evidence>
<feature type="transmembrane region" description="Helical" evidence="1">
    <location>
        <begin position="6"/>
        <end position="26"/>
    </location>
</feature>
<feature type="domain" description="EamA" evidence="2">
    <location>
        <begin position="7"/>
        <end position="140"/>
    </location>
</feature>
<dbReference type="Pfam" id="PF00892">
    <property type="entry name" value="EamA"/>
    <property type="match status" value="1"/>
</dbReference>
<feature type="transmembrane region" description="Helical" evidence="1">
    <location>
        <begin position="38"/>
        <end position="56"/>
    </location>
</feature>
<sequence>MQNWTFIPLALGSAAFAALVAIFGKIGIKGLDSTLATALRSVIMTGFLLVVAGLTGKFSGFGAVNGRAWLYIILSGVAGALSWLCYFLALKLGPTTPVAALDRLSVVFVIVLAALFLGERLTWYTAGGAALISLGAVLTVLK</sequence>
<dbReference type="Proteomes" id="UP000177088">
    <property type="component" value="Unassembled WGS sequence"/>
</dbReference>
<dbReference type="SUPFAM" id="SSF103481">
    <property type="entry name" value="Multidrug resistance efflux transporter EmrE"/>
    <property type="match status" value="1"/>
</dbReference>
<dbReference type="GO" id="GO:0016020">
    <property type="term" value="C:membrane"/>
    <property type="evidence" value="ECO:0007669"/>
    <property type="project" value="InterPro"/>
</dbReference>
<dbReference type="AlphaFoldDB" id="A0A1F7U624"/>
<feature type="transmembrane region" description="Helical" evidence="1">
    <location>
        <begin position="100"/>
        <end position="117"/>
    </location>
</feature>
<reference evidence="3 4" key="1">
    <citation type="journal article" date="2016" name="Nat. Commun.">
        <title>Thousands of microbial genomes shed light on interconnected biogeochemical processes in an aquifer system.</title>
        <authorList>
            <person name="Anantharaman K."/>
            <person name="Brown C.T."/>
            <person name="Hug L.A."/>
            <person name="Sharon I."/>
            <person name="Castelle C.J."/>
            <person name="Probst A.J."/>
            <person name="Thomas B.C."/>
            <person name="Singh A."/>
            <person name="Wilkins M.J."/>
            <person name="Karaoz U."/>
            <person name="Brodie E.L."/>
            <person name="Williams K.H."/>
            <person name="Hubbard S.S."/>
            <person name="Banfield J.F."/>
        </authorList>
    </citation>
    <scope>NUCLEOTIDE SEQUENCE [LARGE SCALE GENOMIC DNA]</scope>
</reference>
<proteinExistence type="predicted"/>
<feature type="transmembrane region" description="Helical" evidence="1">
    <location>
        <begin position="68"/>
        <end position="88"/>
    </location>
</feature>
<evidence type="ECO:0000313" key="4">
    <source>
        <dbReference type="Proteomes" id="UP000177088"/>
    </source>
</evidence>
<dbReference type="InterPro" id="IPR000620">
    <property type="entry name" value="EamA_dom"/>
</dbReference>
<gene>
    <name evidence="3" type="ORF">A3C96_02870</name>
</gene>
<organism evidence="3 4">
    <name type="scientific">Candidatus Uhrbacteria bacterium RIFCSPHIGHO2_02_FULL_60_10</name>
    <dbReference type="NCBI Taxonomy" id="1802392"/>
    <lineage>
        <taxon>Bacteria</taxon>
        <taxon>Candidatus Uhriibacteriota</taxon>
    </lineage>
</organism>
<keyword evidence="1" id="KW-1133">Transmembrane helix</keyword>
<keyword evidence="1" id="KW-0812">Transmembrane</keyword>
<dbReference type="PANTHER" id="PTHR22911">
    <property type="entry name" value="ACYL-MALONYL CONDENSING ENZYME-RELATED"/>
    <property type="match status" value="1"/>
</dbReference>
<dbReference type="Gene3D" id="1.10.3730.20">
    <property type="match status" value="1"/>
</dbReference>
<dbReference type="InterPro" id="IPR037185">
    <property type="entry name" value="EmrE-like"/>
</dbReference>
<accession>A0A1F7U624</accession>
<keyword evidence="1" id="KW-0472">Membrane</keyword>
<protein>
    <recommendedName>
        <fullName evidence="2">EamA domain-containing protein</fullName>
    </recommendedName>
</protein>
<dbReference type="EMBL" id="MGEA01000050">
    <property type="protein sequence ID" value="OGL73713.1"/>
    <property type="molecule type" value="Genomic_DNA"/>
</dbReference>
<dbReference type="PANTHER" id="PTHR22911:SF137">
    <property type="entry name" value="SOLUTE CARRIER FAMILY 35 MEMBER G2-RELATED"/>
    <property type="match status" value="1"/>
</dbReference>
<evidence type="ECO:0000313" key="3">
    <source>
        <dbReference type="EMBL" id="OGL73713.1"/>
    </source>
</evidence>
<name>A0A1F7U624_9BACT</name>